<dbReference type="Gene3D" id="3.30.110.170">
    <property type="entry name" value="Protein of unknown function (DUF541), domain 1"/>
    <property type="match status" value="1"/>
</dbReference>
<evidence type="ECO:0000313" key="3">
    <source>
        <dbReference type="Proteomes" id="UP000585437"/>
    </source>
</evidence>
<organism evidence="2 3">
    <name type="scientific">Rhizobium soli</name>
    <dbReference type="NCBI Taxonomy" id="424798"/>
    <lineage>
        <taxon>Bacteria</taxon>
        <taxon>Pseudomonadati</taxon>
        <taxon>Pseudomonadota</taxon>
        <taxon>Alphaproteobacteria</taxon>
        <taxon>Hyphomicrobiales</taxon>
        <taxon>Rhizobiaceae</taxon>
        <taxon>Rhizobium/Agrobacterium group</taxon>
        <taxon>Rhizobium</taxon>
    </lineage>
</organism>
<protein>
    <recommendedName>
        <fullName evidence="4">SIMPL domain-containing protein</fullName>
    </recommendedName>
</protein>
<comment type="caution">
    <text evidence="2">The sequence shown here is derived from an EMBL/GenBank/DDBJ whole genome shotgun (WGS) entry which is preliminary data.</text>
</comment>
<evidence type="ECO:0000256" key="1">
    <source>
        <dbReference type="SAM" id="SignalP"/>
    </source>
</evidence>
<name>A0A7X0JI14_9HYPH</name>
<dbReference type="AlphaFoldDB" id="A0A7X0JI14"/>
<dbReference type="InterPro" id="IPR052022">
    <property type="entry name" value="26kDa_periplasmic_antigen"/>
</dbReference>
<feature type="chain" id="PRO_5030686423" description="SIMPL domain-containing protein" evidence="1">
    <location>
        <begin position="37"/>
        <end position="255"/>
    </location>
</feature>
<keyword evidence="3" id="KW-1185">Reference proteome</keyword>
<dbReference type="Pfam" id="PF04402">
    <property type="entry name" value="SIMPL"/>
    <property type="match status" value="1"/>
</dbReference>
<accession>A0A7X0JI14</accession>
<sequence length="255" mass="26653">MRRLPTAPSLAPAFLALALGTAFLPLSPFSATVASAQEARTPREPIISVSGEGKAAVAPDMAILSLAVVRQAKTADAAVSANNTAMSEVLAAIKAEGIADRDVQTSSFAIYPQYRQVAPKDGIEPPQEIIGYEVSNTLTLKVRDLEKLGGLIDKTVKLGVNQGGQIEFTNTNTDEVMTQARKAAVAEALAKAKTLTEAAGVKLGRIMEISENSAPPMAPPMMRMTMAKDSGNGVPVAAGETSYTVNVNVVFSIDP</sequence>
<dbReference type="PANTHER" id="PTHR34387:SF1">
    <property type="entry name" value="PERIPLASMIC IMMUNOGENIC PROTEIN"/>
    <property type="match status" value="1"/>
</dbReference>
<dbReference type="PANTHER" id="PTHR34387">
    <property type="entry name" value="SLR1258 PROTEIN"/>
    <property type="match status" value="1"/>
</dbReference>
<keyword evidence="1" id="KW-0732">Signal</keyword>
<dbReference type="EMBL" id="JACHBU010000001">
    <property type="protein sequence ID" value="MBB6507041.1"/>
    <property type="molecule type" value="Genomic_DNA"/>
</dbReference>
<dbReference type="InterPro" id="IPR007497">
    <property type="entry name" value="SIMPL/DUF541"/>
</dbReference>
<reference evidence="2 3" key="1">
    <citation type="submission" date="2020-08" db="EMBL/GenBank/DDBJ databases">
        <title>The Agave Microbiome: Exploring the role of microbial communities in plant adaptations to desert environments.</title>
        <authorList>
            <person name="Partida-Martinez L.P."/>
        </authorList>
    </citation>
    <scope>NUCLEOTIDE SEQUENCE [LARGE SCALE GENOMIC DNA]</scope>
    <source>
        <strain evidence="2 3">AS3.12</strain>
    </source>
</reference>
<dbReference type="RefSeq" id="WP_062455912.1">
    <property type="nucleotide sequence ID" value="NZ_JACHBU010000001.1"/>
</dbReference>
<feature type="signal peptide" evidence="1">
    <location>
        <begin position="1"/>
        <end position="36"/>
    </location>
</feature>
<dbReference type="GO" id="GO:0006974">
    <property type="term" value="P:DNA damage response"/>
    <property type="evidence" value="ECO:0007669"/>
    <property type="project" value="TreeGrafter"/>
</dbReference>
<evidence type="ECO:0000313" key="2">
    <source>
        <dbReference type="EMBL" id="MBB6507041.1"/>
    </source>
</evidence>
<dbReference type="Proteomes" id="UP000585437">
    <property type="component" value="Unassembled WGS sequence"/>
</dbReference>
<gene>
    <name evidence="2" type="ORF">F4695_000360</name>
</gene>
<dbReference type="Gene3D" id="3.30.70.2970">
    <property type="entry name" value="Protein of unknown function (DUF541), domain 2"/>
    <property type="match status" value="1"/>
</dbReference>
<evidence type="ECO:0008006" key="4">
    <source>
        <dbReference type="Google" id="ProtNLM"/>
    </source>
</evidence>
<proteinExistence type="predicted"/>